<sequence>MVADSIRILLMERNISFTAFFFLSLANGDQDSSSAQSTASLSTFMAEYSIPSPFKFLISNIKFTVNTQLINDNYTIWCQINMIYIKSGPVPIVVPPVIRTPMPYASLAPARHIRAPALSILQLVNLPQVFVHQPATSYHPPVQFGVCCSLLVHSYVIYSEILDLATTTPIRVNNQ</sequence>
<accession>A0ABD0V5N2</accession>
<reference evidence="1 2" key="1">
    <citation type="journal article" date="2024" name="Plant Biotechnol. J.">
        <title>Dendrobium thyrsiflorum genome and its molecular insights into genes involved in important horticultural traits.</title>
        <authorList>
            <person name="Chen B."/>
            <person name="Wang J.Y."/>
            <person name="Zheng P.J."/>
            <person name="Li K.L."/>
            <person name="Liang Y.M."/>
            <person name="Chen X.F."/>
            <person name="Zhang C."/>
            <person name="Zhao X."/>
            <person name="He X."/>
            <person name="Zhang G.Q."/>
            <person name="Liu Z.J."/>
            <person name="Xu Q."/>
        </authorList>
    </citation>
    <scope>NUCLEOTIDE SEQUENCE [LARGE SCALE GENOMIC DNA]</scope>
    <source>
        <strain evidence="1">GZMU011</strain>
    </source>
</reference>
<proteinExistence type="predicted"/>
<dbReference type="EMBL" id="JANQDX010000008">
    <property type="protein sequence ID" value="KAL0920075.1"/>
    <property type="molecule type" value="Genomic_DNA"/>
</dbReference>
<gene>
    <name evidence="1" type="ORF">M5K25_009183</name>
</gene>
<protein>
    <submittedName>
        <fullName evidence="1">Uncharacterized protein</fullName>
    </submittedName>
</protein>
<dbReference type="AlphaFoldDB" id="A0ABD0V5N2"/>
<evidence type="ECO:0000313" key="2">
    <source>
        <dbReference type="Proteomes" id="UP001552299"/>
    </source>
</evidence>
<evidence type="ECO:0000313" key="1">
    <source>
        <dbReference type="EMBL" id="KAL0920075.1"/>
    </source>
</evidence>
<comment type="caution">
    <text evidence="1">The sequence shown here is derived from an EMBL/GenBank/DDBJ whole genome shotgun (WGS) entry which is preliminary data.</text>
</comment>
<organism evidence="1 2">
    <name type="scientific">Dendrobium thyrsiflorum</name>
    <name type="common">Pinecone-like raceme dendrobium</name>
    <name type="synonym">Orchid</name>
    <dbReference type="NCBI Taxonomy" id="117978"/>
    <lineage>
        <taxon>Eukaryota</taxon>
        <taxon>Viridiplantae</taxon>
        <taxon>Streptophyta</taxon>
        <taxon>Embryophyta</taxon>
        <taxon>Tracheophyta</taxon>
        <taxon>Spermatophyta</taxon>
        <taxon>Magnoliopsida</taxon>
        <taxon>Liliopsida</taxon>
        <taxon>Asparagales</taxon>
        <taxon>Orchidaceae</taxon>
        <taxon>Epidendroideae</taxon>
        <taxon>Malaxideae</taxon>
        <taxon>Dendrobiinae</taxon>
        <taxon>Dendrobium</taxon>
    </lineage>
</organism>
<name>A0ABD0V5N2_DENTH</name>
<dbReference type="Proteomes" id="UP001552299">
    <property type="component" value="Unassembled WGS sequence"/>
</dbReference>
<keyword evidence="2" id="KW-1185">Reference proteome</keyword>